<dbReference type="OrthoDB" id="6057096at2"/>
<evidence type="ECO:0000313" key="1">
    <source>
        <dbReference type="EMBL" id="ASJ25735.1"/>
    </source>
</evidence>
<name>A0A248LME9_9NEIS</name>
<dbReference type="EMBL" id="CP022115">
    <property type="protein sequence ID" value="ASJ25735.1"/>
    <property type="molecule type" value="Genomic_DNA"/>
</dbReference>
<reference evidence="2" key="1">
    <citation type="submission" date="2017-06" db="EMBL/GenBank/DDBJ databases">
        <title>Whole genome sequence of Laribacter hongkongensis LHGZ1.</title>
        <authorList>
            <person name="Chen D."/>
            <person name="Wu H."/>
            <person name="Chen J."/>
        </authorList>
    </citation>
    <scope>NUCLEOTIDE SEQUENCE [LARGE SCALE GENOMIC DNA]</scope>
    <source>
        <strain evidence="2">LHGZ1</strain>
    </source>
</reference>
<accession>A0A248LME9</accession>
<dbReference type="AlphaFoldDB" id="A0A248LME9"/>
<organism evidence="1 2">
    <name type="scientific">Laribacter hongkongensis</name>
    <dbReference type="NCBI Taxonomy" id="168471"/>
    <lineage>
        <taxon>Bacteria</taxon>
        <taxon>Pseudomonadati</taxon>
        <taxon>Pseudomonadota</taxon>
        <taxon>Betaproteobacteria</taxon>
        <taxon>Neisseriales</taxon>
        <taxon>Aquaspirillaceae</taxon>
        <taxon>Laribacter</taxon>
    </lineage>
</organism>
<dbReference type="Proteomes" id="UP000197424">
    <property type="component" value="Chromosome"/>
</dbReference>
<protein>
    <submittedName>
        <fullName evidence="1">Uncharacterized protein</fullName>
    </submittedName>
</protein>
<evidence type="ECO:0000313" key="2">
    <source>
        <dbReference type="Proteomes" id="UP000197424"/>
    </source>
</evidence>
<dbReference type="RefSeq" id="WP_088861485.1">
    <property type="nucleotide sequence ID" value="NZ_CP022115.1"/>
</dbReference>
<sequence>MNEAVAVMNDQGLAEICRLLEREDMLISPDAVWLSSRPGFYGHLLALDAIAVSRERALDILCPECGTESMRPQPHAAPESQPYRGYCPECGWVGLANQQAHFWQVQPQKLAKWLSGGLGLAPRYAVEPIVENVLWRLGEFEHRRRRHTVFFGRGLSAMSDQVAAKLAQLVAPGAEVIITAGEPASLLGTALGDRLLVPLRAIAHIRKSGLVIENLDAYLTRPAPVQESTETSLRLMHTQRVALINGEPVDLSPQVYLFLKILEDADGDEVHKRHMAEGLGLEPGTSFRTAGVFKRHKQVYTTFVDKDDKGHYWLKPDFVILERG</sequence>
<proteinExistence type="predicted"/>
<gene>
    <name evidence="1" type="ORF">LHGZ1_2904</name>
</gene>